<reference evidence="2" key="1">
    <citation type="submission" date="2017-04" db="EMBL/GenBank/DDBJ databases">
        <authorList>
            <person name="Varghese N."/>
            <person name="Submissions S."/>
        </authorList>
    </citation>
    <scope>NUCLEOTIDE SEQUENCE [LARGE SCALE GENOMIC DNA]</scope>
    <source>
        <strain evidence="2">DSM 44073</strain>
    </source>
</reference>
<proteinExistence type="predicted"/>
<sequence>MTRLNPSSSAVDPIVVLGLAATPLVPESDAVLDELVFDAVSEALRDAGIRKHELGLSVTASLDVYDGRSISSGLTNAASGGYLAESYRIEGDAGQAIIAAAQAIAAGDADLALAVGVYNPEVSAPDRRAFLQQISNHGFEPHADRPVGLSAETVLGLHAALTVDSGELTEEQLADLAAHAITRGASSARAARRTPVTAADVLASTPVNGVLRELMLPAESTGAIAVVLGSLARARRALRPRAVLTGWGQATGDTTAGGQWLHDPAAAARRAAHEAYRRAGVTDPGGQVAAVELTAATPALLAPMLDALGLAKGGIEVSPSGGALSCFPGIANGALRLLETVSWLEIHGGQAVSHSTDLLTGTVADTATVLVVEGV</sequence>
<dbReference type="OrthoDB" id="5185121at2"/>
<dbReference type="EMBL" id="FWYC01000004">
    <property type="protein sequence ID" value="SMC71819.1"/>
    <property type="molecule type" value="Genomic_DNA"/>
</dbReference>
<protein>
    <submittedName>
        <fullName evidence="1">Acetyl-CoA acetyltransferase</fullName>
    </submittedName>
</protein>
<dbReference type="STRING" id="40571.SAMN05660733_01476"/>
<keyword evidence="2" id="KW-1185">Reference proteome</keyword>
<dbReference type="PANTHER" id="PTHR42870:SF1">
    <property type="entry name" value="NON-SPECIFIC LIPID-TRANSFER PROTEIN-LIKE 2"/>
    <property type="match status" value="1"/>
</dbReference>
<dbReference type="RefSeq" id="WP_030481937.1">
    <property type="nucleotide sequence ID" value="NZ_FWYC01000004.1"/>
</dbReference>
<evidence type="ECO:0000313" key="1">
    <source>
        <dbReference type="EMBL" id="SMC71819.1"/>
    </source>
</evidence>
<dbReference type="AlphaFoldDB" id="A0A1W2BFX2"/>
<dbReference type="PANTHER" id="PTHR42870">
    <property type="entry name" value="ACETYL-COA C-ACETYLTRANSFERASE"/>
    <property type="match status" value="1"/>
</dbReference>
<dbReference type="GO" id="GO:0016747">
    <property type="term" value="F:acyltransferase activity, transferring groups other than amino-acyl groups"/>
    <property type="evidence" value="ECO:0007669"/>
    <property type="project" value="InterPro"/>
</dbReference>
<dbReference type="InterPro" id="IPR016039">
    <property type="entry name" value="Thiolase-like"/>
</dbReference>
<gene>
    <name evidence="1" type="ORF">SAMN05660733_01476</name>
</gene>
<evidence type="ECO:0000313" key="2">
    <source>
        <dbReference type="Proteomes" id="UP000192840"/>
    </source>
</evidence>
<dbReference type="InterPro" id="IPR002155">
    <property type="entry name" value="Thiolase"/>
</dbReference>
<accession>A0A1W2BFX2</accession>
<dbReference type="Proteomes" id="UP000192840">
    <property type="component" value="Unassembled WGS sequence"/>
</dbReference>
<dbReference type="SUPFAM" id="SSF53901">
    <property type="entry name" value="Thiolase-like"/>
    <property type="match status" value="1"/>
</dbReference>
<name>A0A1W2BFX2_9PSEU</name>
<dbReference type="eggNOG" id="COG0183">
    <property type="taxonomic scope" value="Bacteria"/>
</dbReference>
<dbReference type="Gene3D" id="3.40.47.10">
    <property type="match status" value="1"/>
</dbReference>
<organism evidence="1 2">
    <name type="scientific">Lentzea albidocapillata</name>
    <dbReference type="NCBI Taxonomy" id="40571"/>
    <lineage>
        <taxon>Bacteria</taxon>
        <taxon>Bacillati</taxon>
        <taxon>Actinomycetota</taxon>
        <taxon>Actinomycetes</taxon>
        <taxon>Pseudonocardiales</taxon>
        <taxon>Pseudonocardiaceae</taxon>
        <taxon>Lentzea</taxon>
    </lineage>
</organism>
<dbReference type="PIRSF" id="PIRSF000429">
    <property type="entry name" value="Ac-CoA_Ac_transf"/>
    <property type="match status" value="1"/>
</dbReference>
<keyword evidence="1" id="KW-0808">Transferase</keyword>